<sequence length="124" mass="13749">MAISRNRFGSTNSEQETTDQTRETLAVKRGGGRGRGGCGVFSSHNGEGVVANSHHSHDSNTHHRQDECKYKEWSGWSRCSATCGHGAVRQRNRDVDTTRTRDHPANCISRLETKVCNLQPCPLN</sequence>
<evidence type="ECO:0000313" key="6">
    <source>
        <dbReference type="EMBL" id="KAL1116133.1"/>
    </source>
</evidence>
<keyword evidence="3" id="KW-0325">Glycoprotein</keyword>
<organism evidence="6 7">
    <name type="scientific">Ranatra chinensis</name>
    <dbReference type="NCBI Taxonomy" id="642074"/>
    <lineage>
        <taxon>Eukaryota</taxon>
        <taxon>Metazoa</taxon>
        <taxon>Ecdysozoa</taxon>
        <taxon>Arthropoda</taxon>
        <taxon>Hexapoda</taxon>
        <taxon>Insecta</taxon>
        <taxon>Pterygota</taxon>
        <taxon>Neoptera</taxon>
        <taxon>Paraneoptera</taxon>
        <taxon>Hemiptera</taxon>
        <taxon>Heteroptera</taxon>
        <taxon>Panheteroptera</taxon>
        <taxon>Nepomorpha</taxon>
        <taxon>Nepidae</taxon>
        <taxon>Ranatrinae</taxon>
        <taxon>Ranatra</taxon>
    </lineage>
</organism>
<evidence type="ECO:0000256" key="2">
    <source>
        <dbReference type="ARBA" id="ARBA00023157"/>
    </source>
</evidence>
<dbReference type="SUPFAM" id="SSF82895">
    <property type="entry name" value="TSP-1 type 1 repeat"/>
    <property type="match status" value="1"/>
</dbReference>
<evidence type="ECO:0000256" key="3">
    <source>
        <dbReference type="ARBA" id="ARBA00023180"/>
    </source>
</evidence>
<dbReference type="InterPro" id="IPR000884">
    <property type="entry name" value="TSP1_rpt"/>
</dbReference>
<evidence type="ECO:0000256" key="4">
    <source>
        <dbReference type="SAM" id="MobiDB-lite"/>
    </source>
</evidence>
<dbReference type="Proteomes" id="UP001558652">
    <property type="component" value="Unassembled WGS sequence"/>
</dbReference>
<name>A0ABD0YAT5_9HEMI</name>
<evidence type="ECO:0000259" key="5">
    <source>
        <dbReference type="Pfam" id="PF19028"/>
    </source>
</evidence>
<dbReference type="PROSITE" id="PS50092">
    <property type="entry name" value="TSP1"/>
    <property type="match status" value="1"/>
</dbReference>
<dbReference type="AlphaFoldDB" id="A0ABD0YAT5"/>
<gene>
    <name evidence="6" type="ORF">AAG570_005628</name>
</gene>
<dbReference type="Gene3D" id="2.20.100.10">
    <property type="entry name" value="Thrombospondin type-1 (TSP1) repeat"/>
    <property type="match status" value="1"/>
</dbReference>
<accession>A0ABD0YAT5</accession>
<feature type="compositionally biased region" description="Basic and acidic residues" evidence="4">
    <location>
        <begin position="55"/>
        <end position="64"/>
    </location>
</feature>
<keyword evidence="7" id="KW-1185">Reference proteome</keyword>
<reference evidence="6 7" key="1">
    <citation type="submission" date="2024-07" db="EMBL/GenBank/DDBJ databases">
        <title>Chromosome-level genome assembly of the water stick insect Ranatra chinensis (Heteroptera: Nepidae).</title>
        <authorList>
            <person name="Liu X."/>
        </authorList>
    </citation>
    <scope>NUCLEOTIDE SEQUENCE [LARGE SCALE GENOMIC DNA]</scope>
    <source>
        <strain evidence="6">Cailab_2021Rc</strain>
        <tissue evidence="6">Muscle</tissue>
    </source>
</reference>
<dbReference type="SMART" id="SM00209">
    <property type="entry name" value="TSP1"/>
    <property type="match status" value="1"/>
</dbReference>
<dbReference type="InterPro" id="IPR044004">
    <property type="entry name" value="TSP1_spondin_dom"/>
</dbReference>
<evidence type="ECO:0000313" key="7">
    <source>
        <dbReference type="Proteomes" id="UP001558652"/>
    </source>
</evidence>
<proteinExistence type="predicted"/>
<dbReference type="InterPro" id="IPR036383">
    <property type="entry name" value="TSP1_rpt_sf"/>
</dbReference>
<dbReference type="Pfam" id="PF19028">
    <property type="entry name" value="TSP1_spondin"/>
    <property type="match status" value="1"/>
</dbReference>
<keyword evidence="1" id="KW-0732">Signal</keyword>
<comment type="caution">
    <text evidence="6">The sequence shown here is derived from an EMBL/GenBank/DDBJ whole genome shotgun (WGS) entry which is preliminary data.</text>
</comment>
<dbReference type="EMBL" id="JBFDAA010000018">
    <property type="protein sequence ID" value="KAL1116133.1"/>
    <property type="molecule type" value="Genomic_DNA"/>
</dbReference>
<keyword evidence="2" id="KW-1015">Disulfide bond</keyword>
<protein>
    <recommendedName>
        <fullName evidence="5">Spondin-like TSP1 domain-containing protein</fullName>
    </recommendedName>
</protein>
<evidence type="ECO:0000256" key="1">
    <source>
        <dbReference type="ARBA" id="ARBA00022729"/>
    </source>
</evidence>
<feature type="domain" description="Spondin-like TSP1" evidence="5">
    <location>
        <begin position="68"/>
        <end position="121"/>
    </location>
</feature>
<feature type="region of interest" description="Disordered" evidence="4">
    <location>
        <begin position="1"/>
        <end position="64"/>
    </location>
</feature>